<reference evidence="3 4" key="1">
    <citation type="submission" date="2019-01" db="EMBL/GenBank/DDBJ databases">
        <authorList>
            <person name="Chen W.-M."/>
        </authorList>
    </citation>
    <scope>NUCLEOTIDE SEQUENCE [LARGE SCALE GENOMIC DNA]</scope>
    <source>
        <strain evidence="3 4">TER-1</strain>
    </source>
</reference>
<dbReference type="Proteomes" id="UP000286997">
    <property type="component" value="Unassembled WGS sequence"/>
</dbReference>
<dbReference type="InterPro" id="IPR011050">
    <property type="entry name" value="Pectin_lyase_fold/virulence"/>
</dbReference>
<feature type="compositionally biased region" description="Gly residues" evidence="2">
    <location>
        <begin position="159"/>
        <end position="180"/>
    </location>
</feature>
<dbReference type="NCBIfam" id="TIGR02601">
    <property type="entry name" value="autotrns_rpt"/>
    <property type="match status" value="7"/>
</dbReference>
<evidence type="ECO:0000313" key="4">
    <source>
        <dbReference type="Proteomes" id="UP000286997"/>
    </source>
</evidence>
<dbReference type="RefSeq" id="WP_127728202.1">
    <property type="nucleotide sequence ID" value="NZ_SACP01000005.1"/>
</dbReference>
<evidence type="ECO:0000313" key="3">
    <source>
        <dbReference type="EMBL" id="RVU19818.1"/>
    </source>
</evidence>
<name>A0A3S2VAJ5_9HYPH</name>
<protein>
    <recommendedName>
        <fullName evidence="5">Autotransporter domain-containing protein</fullName>
    </recommendedName>
</protein>
<feature type="region of interest" description="Disordered" evidence="2">
    <location>
        <begin position="158"/>
        <end position="246"/>
    </location>
</feature>
<evidence type="ECO:0008006" key="5">
    <source>
        <dbReference type="Google" id="ProtNLM"/>
    </source>
</evidence>
<dbReference type="Gene3D" id="2.160.20.20">
    <property type="match status" value="1"/>
</dbReference>
<sequence>MFNPGFGTFTNAGAILGGTGGAGGGTARADGGSGGAGVVLSNTNLFTNLAASTVTGGAGGVGGTLGFFRQAPRTTPGASGDGGAGLSGATGASVANAGTIRGGTGGAGAVGVPGFVEITGPSGATVATGGTGGTGGAGGRGGAGVDVAGVASFRNTGTLSGGAGGTGGTGGAANGGGESGFDGPPEASGGAGGTGGTGGTGLRIGGGTGLSNAGTVRGGSGGQGGDGGLSGFGTLSRSGNGGQGGAGGIGAQVAAPDFTNSRLIVGGVGGAGGAFGAAGASGASGPSGVAGSGGTGGTGLVLDGTTRLTNAPLASISGGNGGASTTAGGAGGIGVFAPSGGTLINAGTISGGGGFQRGSTGAAGSGPGGTAIVGADLAIVNSGTIAVGDGATGPAGPGTGRAISFTGGLNSLTLTGTSQIDGTVAAFSANDRLVLSGARDGNFSAAAIGTQYQNFGVFQKVDAGVWTLTGTTAAATPWQVLGGTLAIGADGSLGASSGGILLDGGTLQITAPLSTNRTVTLGAAGGTIDTRSRSPMTAGGPFVGTGGLTVTGGGRLTLSGANTYTGETTVDFGTLTLAAGGSLASSVTTLVGGRFSNAGTVAGSLTNASSATNDGTIAGPVVNSGTFVNRGTAGALTSTAGSVTSTGTFTGAATITGGSLVLGSGSLLDGALTNGATVTAQGRIAGPVTNLAGASFTLSGPLADLTALSNAGTVSLAGNGLGIGTLTGEGGVIQNASGTAATLTLGAGSSGSVLQDGVGGGALSVAKVGAGPLTLTGANTYSGATTIAAGTLALAGSGTLAASSGLTLAGGATFDIAGLTDGGLAIRSLADDAAGGTGTVALGANRLTLTDASGRFSGPITGTGGLTLAGGSQTLTGASSYTGATTIAAGTLALATGGSLASSVTTLVPGIFSNAGTVAGGLTNAGTATNDGTIAGPVVNSGTFVNRGTAGALTSTAGSVTNTGTFTGAATITGGSLVLGSGSLLDGALTNGATVTAQGRIAGPVTNLTGANFTLSGPLADLTALSNAGTVSLAGNGLAVGTLTGEGGVIQNASGTAATLTLGSGSSGGSVLQDGAGGGALSVAKVGAGTLTLTGANTYSGGTAFNGGTLLAASDASLGAATGALSFGGGTLATGATFTTGRTLTLGAAGGTLAPEAGGSLTLTGIVAGSGGLTVGGTGRVVLTGTGSYGGGTTVNAGATLQLGDGGTTGAIAGNVLANGTLTLDRSDRVEIAGIISGSGTLNQSGPGLTALTGSNGPGAQFTGTATVTAGTLAINGTFGDTAGNRAVVTVGAGGTLLGSGTIAGSVAVNGGTVSAGNSPGTLTVAGNYTLAPGSTSLFEFGSPGIVGGTSNDLIVVSGDLRLGGTLGLVSANAATVPPVSGAYRLFNVGGTVSGAFDAITTPGPGTAALVYTNIPNQVNALLTNGNQSVQFWDGTDTTGAAAGGQGGTGTWSAGGTNWTRLPGGQINDLWRSGVGLFGGSAGTVTVAGAQAVQGLQFTVDGYRLDGSGTLTLTGDPFTTLSQSFVTVDTGVSATIATALTGQNAGIGLRKLGDGTLTLSGIGTYTGATTIAAGTLALATGGSLASSVTTLVPGIFSNAGTVAGGLTNAGTATNDGTIAGPVVNSGTFVNRGTAGALTSTAGTVTSTGTLLGAATITGGSLMLGSGSLLDGALTNGATVTAQGRIAGPVTNLTGASFTLSGPLADLTALSNAGTVSLAGNGLGIGTLTGEGGVIQNASGTAATLTLGAGSSGSVLQDGAGGGALSMAKVGAGTLTLVGDNTYSGGTRVAGGVLALGRPGAAGTGTIALDAGTRLAFLGSGYTVANALRLTGPAAATIDSGPGTVALSGPISGAGALEKAGLGTLVVTGSGTHTGATAVAAGILQVDGAFTGSSILTVGPGAGLTGTGRTGAVAVQSGGFVAPGNAANPTGTLTAEGPVVLQGGATLATTLSLTAASQLVTASTAAIASGGILQITPSALTYSTPVRLPILVAGAGLTGQFSTVTFTAPVRGLQPTVGYDANTAFLQFGESAPDGPTPPGPDLTSAIAAAQGLARDRIGAFVTQRVLGSVLTGFNQQISCGDCFSGFGMAGSYSVGAQGRKALTEELIAIGGFAYTGYDSGRVRVSGAPIFAGLLRYDPAGFGAARPFVDVGGLFAPSQRSTYSRIYSFGTMTGQGTGQIASTGASVFARVGTVARLSPQDEIAAAVEYSRGWQFAGAYNEGLLAPNPYALASTGGTDVINIAKLGGQYTHLFGSAIETQINLGVAHGFDLRSGLRGTVAGMPFTTPIKDLTWAEYGARVSYRLQRNLALDAFILGTLGPRPVGDTIHGGASVRYAF</sequence>
<comment type="caution">
    <text evidence="3">The sequence shown here is derived from an EMBL/GenBank/DDBJ whole genome shotgun (WGS) entry which is preliminary data.</text>
</comment>
<organism evidence="3 4">
    <name type="scientific">Methylobacterium oryzihabitans</name>
    <dbReference type="NCBI Taxonomy" id="2499852"/>
    <lineage>
        <taxon>Bacteria</taxon>
        <taxon>Pseudomonadati</taxon>
        <taxon>Pseudomonadota</taxon>
        <taxon>Alphaproteobacteria</taxon>
        <taxon>Hyphomicrobiales</taxon>
        <taxon>Methylobacteriaceae</taxon>
        <taxon>Methylobacterium</taxon>
    </lineage>
</organism>
<keyword evidence="1" id="KW-0732">Signal</keyword>
<feature type="compositionally biased region" description="Gly residues" evidence="2">
    <location>
        <begin position="189"/>
        <end position="209"/>
    </location>
</feature>
<gene>
    <name evidence="3" type="ORF">EOE48_07705</name>
</gene>
<feature type="compositionally biased region" description="Gly residues" evidence="2">
    <location>
        <begin position="216"/>
        <end position="231"/>
    </location>
</feature>
<dbReference type="SUPFAM" id="SSF51126">
    <property type="entry name" value="Pectin lyase-like"/>
    <property type="match status" value="3"/>
</dbReference>
<accession>A0A3S2VAJ5</accession>
<dbReference type="InterPro" id="IPR036709">
    <property type="entry name" value="Autotransporte_beta_dom_sf"/>
</dbReference>
<dbReference type="InterPro" id="IPR012332">
    <property type="entry name" value="Autotransporter_pectin_lyase_C"/>
</dbReference>
<dbReference type="OrthoDB" id="7967758at2"/>
<dbReference type="InterPro" id="IPR013425">
    <property type="entry name" value="Autotrns_rpt"/>
</dbReference>
<evidence type="ECO:0000256" key="2">
    <source>
        <dbReference type="SAM" id="MobiDB-lite"/>
    </source>
</evidence>
<dbReference type="SUPFAM" id="SSF103515">
    <property type="entry name" value="Autotransporter"/>
    <property type="match status" value="1"/>
</dbReference>
<keyword evidence="4" id="KW-1185">Reference proteome</keyword>
<proteinExistence type="predicted"/>
<dbReference type="EMBL" id="SACP01000005">
    <property type="protein sequence ID" value="RVU19818.1"/>
    <property type="molecule type" value="Genomic_DNA"/>
</dbReference>
<evidence type="ECO:0000256" key="1">
    <source>
        <dbReference type="ARBA" id="ARBA00022729"/>
    </source>
</evidence>
<dbReference type="Pfam" id="PF12951">
    <property type="entry name" value="PATR"/>
    <property type="match status" value="10"/>
</dbReference>